<comment type="caution">
    <text evidence="2">The sequence shown here is derived from an EMBL/GenBank/DDBJ whole genome shotgun (WGS) entry which is preliminary data.</text>
</comment>
<dbReference type="InterPro" id="IPR041726">
    <property type="entry name" value="ACAD10_11_N"/>
</dbReference>
<keyword evidence="3" id="KW-1185">Reference proteome</keyword>
<dbReference type="EMBL" id="AGFM01000033">
    <property type="protein sequence ID" value="EHJ60702.1"/>
    <property type="molecule type" value="Genomic_DNA"/>
</dbReference>
<dbReference type="CDD" id="cd05154">
    <property type="entry name" value="ACAD10_11_N-like"/>
    <property type="match status" value="1"/>
</dbReference>
<dbReference type="Pfam" id="PF01636">
    <property type="entry name" value="APH"/>
    <property type="match status" value="1"/>
</dbReference>
<protein>
    <recommendedName>
        <fullName evidence="1">Aminoglycoside phosphotransferase domain-containing protein</fullName>
    </recommendedName>
</protein>
<dbReference type="InterPro" id="IPR051678">
    <property type="entry name" value="AGP_Transferase"/>
</dbReference>
<dbReference type="SUPFAM" id="SSF56112">
    <property type="entry name" value="Protein kinase-like (PK-like)"/>
    <property type="match status" value="1"/>
</dbReference>
<dbReference type="AlphaFoldDB" id="G6EDA3"/>
<evidence type="ECO:0000313" key="3">
    <source>
        <dbReference type="Proteomes" id="UP000004030"/>
    </source>
</evidence>
<evidence type="ECO:0000259" key="1">
    <source>
        <dbReference type="Pfam" id="PF01636"/>
    </source>
</evidence>
<dbReference type="InterPro" id="IPR002575">
    <property type="entry name" value="Aminoglycoside_PTrfase"/>
</dbReference>
<sequence length="377" mass="41956">MQDKATAAASGVTTFKTGDDSIVAPNVRDLGELAANLRQWLSEKMPEADGLRIENLAYPKGAGMSHETILFDAVWNEAGAERSRGLVVRVKPSSMHVYQDDMFIEQFEIMRLMNESGHVRVAEPLWLHKDTALLGAPFFIMEKCEGRVPISSPSYAQAGWLFEAKPSERRVLWEDTVRQLAGIQKVAVSDAPFLSTGAPGTGFDQEIDRWERYVTWVESRQPLPWHHRVLEHLKANLPENRPEGIVWGDARLGNMMMGADYRVVAVMDWEQCSLGGALHDLAWWLVSEDMRTTAIGVPTLEGMGTRDETIALWEEVSGKSAADLDWYLQFAAFKMSCLGAKMSLDRDTSEDGPELTDTFLNRLVADMLGWPAPAAGG</sequence>
<accession>G6EDA3</accession>
<dbReference type="RefSeq" id="WP_007013239.1">
    <property type="nucleotide sequence ID" value="NZ_AGFM01000033.1"/>
</dbReference>
<dbReference type="eggNOG" id="COG3173">
    <property type="taxonomic scope" value="Bacteria"/>
</dbReference>
<evidence type="ECO:0000313" key="2">
    <source>
        <dbReference type="EMBL" id="EHJ60702.1"/>
    </source>
</evidence>
<dbReference type="PANTHER" id="PTHR21310">
    <property type="entry name" value="AMINOGLYCOSIDE PHOSPHOTRANSFERASE-RELATED-RELATED"/>
    <property type="match status" value="1"/>
</dbReference>
<feature type="domain" description="Aminoglycoside phosphotransferase" evidence="1">
    <location>
        <begin position="82"/>
        <end position="298"/>
    </location>
</feature>
<dbReference type="Gene3D" id="3.90.1200.10">
    <property type="match status" value="1"/>
</dbReference>
<reference evidence="2 3" key="1">
    <citation type="journal article" date="2012" name="J. Bacteriol.">
        <title>Genome sequence of benzo(a)pyrene-degrading bacterium Novosphingobium pentaromativorans US6-1.</title>
        <authorList>
            <person name="Luo Y.R."/>
            <person name="Kang S.G."/>
            <person name="Kim S.J."/>
            <person name="Kim M.R."/>
            <person name="Li N."/>
            <person name="Lee J.H."/>
            <person name="Kwon K.K."/>
        </authorList>
    </citation>
    <scope>NUCLEOTIDE SEQUENCE [LARGE SCALE GENOMIC DNA]</scope>
    <source>
        <strain evidence="2 3">US6-1</strain>
    </source>
</reference>
<name>G6EDA3_9SPHN</name>
<organism evidence="2 3">
    <name type="scientific">Novosphingobium pentaromativorans US6-1</name>
    <dbReference type="NCBI Taxonomy" id="1088721"/>
    <lineage>
        <taxon>Bacteria</taxon>
        <taxon>Pseudomonadati</taxon>
        <taxon>Pseudomonadota</taxon>
        <taxon>Alphaproteobacteria</taxon>
        <taxon>Sphingomonadales</taxon>
        <taxon>Sphingomonadaceae</taxon>
        <taxon>Novosphingobium</taxon>
    </lineage>
</organism>
<gene>
    <name evidence="2" type="ORF">NSU_2324</name>
</gene>
<dbReference type="PATRIC" id="fig|1088721.3.peg.2301"/>
<dbReference type="InterPro" id="IPR011009">
    <property type="entry name" value="Kinase-like_dom_sf"/>
</dbReference>
<dbReference type="Proteomes" id="UP000004030">
    <property type="component" value="Unassembled WGS sequence"/>
</dbReference>
<dbReference type="OrthoDB" id="3806873at2"/>
<dbReference type="Gene3D" id="3.30.200.20">
    <property type="entry name" value="Phosphorylase Kinase, domain 1"/>
    <property type="match status" value="1"/>
</dbReference>
<proteinExistence type="predicted"/>